<dbReference type="Proteomes" id="UP000265520">
    <property type="component" value="Unassembled WGS sequence"/>
</dbReference>
<keyword evidence="2" id="KW-1185">Reference proteome</keyword>
<protein>
    <submittedName>
        <fullName evidence="1">Uncharacterized protein</fullName>
    </submittedName>
</protein>
<dbReference type="AlphaFoldDB" id="A0A392PYV4"/>
<evidence type="ECO:0000313" key="2">
    <source>
        <dbReference type="Proteomes" id="UP000265520"/>
    </source>
</evidence>
<comment type="caution">
    <text evidence="1">The sequence shown here is derived from an EMBL/GenBank/DDBJ whole genome shotgun (WGS) entry which is preliminary data.</text>
</comment>
<sequence>MGNSTWEIRTSSCRQHRAKEVPIIMIYTSGLERIQV</sequence>
<proteinExistence type="predicted"/>
<accession>A0A392PYV4</accession>
<evidence type="ECO:0000313" key="1">
    <source>
        <dbReference type="EMBL" id="MCI17333.1"/>
    </source>
</evidence>
<dbReference type="EMBL" id="LXQA010104998">
    <property type="protein sequence ID" value="MCI17333.1"/>
    <property type="molecule type" value="Genomic_DNA"/>
</dbReference>
<feature type="non-terminal residue" evidence="1">
    <location>
        <position position="36"/>
    </location>
</feature>
<organism evidence="1 2">
    <name type="scientific">Trifolium medium</name>
    <dbReference type="NCBI Taxonomy" id="97028"/>
    <lineage>
        <taxon>Eukaryota</taxon>
        <taxon>Viridiplantae</taxon>
        <taxon>Streptophyta</taxon>
        <taxon>Embryophyta</taxon>
        <taxon>Tracheophyta</taxon>
        <taxon>Spermatophyta</taxon>
        <taxon>Magnoliopsida</taxon>
        <taxon>eudicotyledons</taxon>
        <taxon>Gunneridae</taxon>
        <taxon>Pentapetalae</taxon>
        <taxon>rosids</taxon>
        <taxon>fabids</taxon>
        <taxon>Fabales</taxon>
        <taxon>Fabaceae</taxon>
        <taxon>Papilionoideae</taxon>
        <taxon>50 kb inversion clade</taxon>
        <taxon>NPAAA clade</taxon>
        <taxon>Hologalegina</taxon>
        <taxon>IRL clade</taxon>
        <taxon>Trifolieae</taxon>
        <taxon>Trifolium</taxon>
    </lineage>
</organism>
<reference evidence="1 2" key="1">
    <citation type="journal article" date="2018" name="Front. Plant Sci.">
        <title>Red Clover (Trifolium pratense) and Zigzag Clover (T. medium) - A Picture of Genomic Similarities and Differences.</title>
        <authorList>
            <person name="Dluhosova J."/>
            <person name="Istvanek J."/>
            <person name="Nedelnik J."/>
            <person name="Repkova J."/>
        </authorList>
    </citation>
    <scope>NUCLEOTIDE SEQUENCE [LARGE SCALE GENOMIC DNA]</scope>
    <source>
        <strain evidence="2">cv. 10/8</strain>
        <tissue evidence="1">Leaf</tissue>
    </source>
</reference>
<name>A0A392PYV4_9FABA</name>